<feature type="compositionally biased region" description="Polar residues" evidence="2">
    <location>
        <begin position="161"/>
        <end position="171"/>
    </location>
</feature>
<protein>
    <recommendedName>
        <fullName evidence="5">Viral A-type inclusion protein</fullName>
    </recommendedName>
</protein>
<evidence type="ECO:0000313" key="3">
    <source>
        <dbReference type="EMBL" id="ETO28303.1"/>
    </source>
</evidence>
<gene>
    <name evidence="3" type="ORF">RFI_08827</name>
</gene>
<dbReference type="Proteomes" id="UP000023152">
    <property type="component" value="Unassembled WGS sequence"/>
</dbReference>
<dbReference type="AlphaFoldDB" id="X6NQV5"/>
<organism evidence="3 4">
    <name type="scientific">Reticulomyxa filosa</name>
    <dbReference type="NCBI Taxonomy" id="46433"/>
    <lineage>
        <taxon>Eukaryota</taxon>
        <taxon>Sar</taxon>
        <taxon>Rhizaria</taxon>
        <taxon>Retaria</taxon>
        <taxon>Foraminifera</taxon>
        <taxon>Monothalamids</taxon>
        <taxon>Reticulomyxidae</taxon>
        <taxon>Reticulomyxa</taxon>
    </lineage>
</organism>
<dbReference type="EMBL" id="ASPP01006738">
    <property type="protein sequence ID" value="ETO28303.1"/>
    <property type="molecule type" value="Genomic_DNA"/>
</dbReference>
<evidence type="ECO:0000256" key="2">
    <source>
        <dbReference type="SAM" id="MobiDB-lite"/>
    </source>
</evidence>
<reference evidence="3 4" key="1">
    <citation type="journal article" date="2013" name="Curr. Biol.">
        <title>The Genome of the Foraminiferan Reticulomyxa filosa.</title>
        <authorList>
            <person name="Glockner G."/>
            <person name="Hulsmann N."/>
            <person name="Schleicher M."/>
            <person name="Noegel A.A."/>
            <person name="Eichinger L."/>
            <person name="Gallinger C."/>
            <person name="Pawlowski J."/>
            <person name="Sierra R."/>
            <person name="Euteneuer U."/>
            <person name="Pillet L."/>
            <person name="Moustafa A."/>
            <person name="Platzer M."/>
            <person name="Groth M."/>
            <person name="Szafranski K."/>
            <person name="Schliwa M."/>
        </authorList>
    </citation>
    <scope>NUCLEOTIDE SEQUENCE [LARGE SCALE GENOMIC DNA]</scope>
</reference>
<feature type="compositionally biased region" description="Low complexity" evidence="2">
    <location>
        <begin position="409"/>
        <end position="423"/>
    </location>
</feature>
<evidence type="ECO:0000313" key="4">
    <source>
        <dbReference type="Proteomes" id="UP000023152"/>
    </source>
</evidence>
<feature type="compositionally biased region" description="Basic and acidic residues" evidence="2">
    <location>
        <begin position="182"/>
        <end position="207"/>
    </location>
</feature>
<feature type="region of interest" description="Disordered" evidence="2">
    <location>
        <begin position="472"/>
        <end position="516"/>
    </location>
</feature>
<proteinExistence type="predicted"/>
<comment type="caution">
    <text evidence="3">The sequence shown here is derived from an EMBL/GenBank/DDBJ whole genome shotgun (WGS) entry which is preliminary data.</text>
</comment>
<accession>X6NQV5</accession>
<keyword evidence="1" id="KW-0175">Coiled coil</keyword>
<evidence type="ECO:0000256" key="1">
    <source>
        <dbReference type="SAM" id="Coils"/>
    </source>
</evidence>
<feature type="compositionally biased region" description="Basic and acidic residues" evidence="2">
    <location>
        <begin position="488"/>
        <end position="516"/>
    </location>
</feature>
<keyword evidence="4" id="KW-1185">Reference proteome</keyword>
<feature type="non-terminal residue" evidence="3">
    <location>
        <position position="1"/>
    </location>
</feature>
<feature type="coiled-coil region" evidence="1">
    <location>
        <begin position="69"/>
        <end position="148"/>
    </location>
</feature>
<feature type="region of interest" description="Disordered" evidence="2">
    <location>
        <begin position="409"/>
        <end position="431"/>
    </location>
</feature>
<evidence type="ECO:0008006" key="5">
    <source>
        <dbReference type="Google" id="ProtNLM"/>
    </source>
</evidence>
<feature type="compositionally biased region" description="Polar residues" evidence="2">
    <location>
        <begin position="472"/>
        <end position="487"/>
    </location>
</feature>
<name>X6NQV5_RETFI</name>
<sequence>EEIVRLNNLIELGKQKLALQTEVKKKNNNNNLFFLSCRWHIPLSIKRESSQRNMCHIDTHIHIHAYTHMSHIINQIEQLSRENKSLHDDIHQLYSTLKDKGLAKPYRMNTMTNWKEEDLEELEAEMSRKGAELRKEDLKRQFERQEEMYWQSQGIPEDAETQNNDSKNDNVPNAYRAQTIIHHGDEDEPAKEATDNREHDAEDEAAKKSHIIRSATETGFWTENDWQAVKDDMMTEIKKIKNQQIAQMVEKQDALRMQKTNPSEIGDTQELEEFSPVKEATSTIAPNNNTESAPADDQVGQLRNEIMAEMHRLHLQSMQEMFEREEKLRWNPQNEKHNLMTEETANATKANDLEKMQEEMMGQLREMTRQELTNMFEKQFRLRENQPINSADGYSPNASVNTNINANVNVNANANNSGGNRSGPHNLVHPKTSLADDELEKLRQEMLEDLNSKQRVGLTAMFEQQTKNLWTGYESSPANADTTNKIESNTDKEKGKEKETTPKIDQQLNEKKGIGR</sequence>
<feature type="region of interest" description="Disordered" evidence="2">
    <location>
        <begin position="151"/>
        <end position="211"/>
    </location>
</feature>